<dbReference type="RefSeq" id="WP_086334906.1">
    <property type="nucleotide sequence ID" value="NZ_NGMS01000001.1"/>
</dbReference>
<dbReference type="Gene3D" id="1.10.150.130">
    <property type="match status" value="1"/>
</dbReference>
<dbReference type="GO" id="GO:0015074">
    <property type="term" value="P:DNA integration"/>
    <property type="evidence" value="ECO:0007669"/>
    <property type="project" value="UniProtKB-KW"/>
</dbReference>
<dbReference type="Proteomes" id="UP000195024">
    <property type="component" value="Unassembled WGS sequence"/>
</dbReference>
<comment type="caution">
    <text evidence="8">The sequence shown here is derived from an EMBL/GenBank/DDBJ whole genome shotgun (WGS) entry which is preliminary data.</text>
</comment>
<dbReference type="EMBL" id="NGMS01000001">
    <property type="protein sequence ID" value="OTP27773.1"/>
    <property type="molecule type" value="Genomic_DNA"/>
</dbReference>
<evidence type="ECO:0000256" key="1">
    <source>
        <dbReference type="ARBA" id="ARBA00008857"/>
    </source>
</evidence>
<dbReference type="InterPro" id="IPR050808">
    <property type="entry name" value="Phage_Integrase"/>
</dbReference>
<accession>A0A242L0Q1</accession>
<feature type="domain" description="Core-binding (CB)" evidence="7">
    <location>
        <begin position="67"/>
        <end position="146"/>
    </location>
</feature>
<name>A0A242L0Q1_ENTMU</name>
<comment type="similarity">
    <text evidence="1">Belongs to the 'phage' integrase family.</text>
</comment>
<organism evidence="8 9">
    <name type="scientific">Enterococcus mundtii</name>
    <dbReference type="NCBI Taxonomy" id="53346"/>
    <lineage>
        <taxon>Bacteria</taxon>
        <taxon>Bacillati</taxon>
        <taxon>Bacillota</taxon>
        <taxon>Bacilli</taxon>
        <taxon>Lactobacillales</taxon>
        <taxon>Enterococcaceae</taxon>
        <taxon>Enterococcus</taxon>
    </lineage>
</organism>
<dbReference type="Gene3D" id="1.10.443.10">
    <property type="entry name" value="Intergrase catalytic core"/>
    <property type="match status" value="1"/>
</dbReference>
<reference evidence="8 9" key="1">
    <citation type="submission" date="2017-05" db="EMBL/GenBank/DDBJ databases">
        <title>The Genome Sequence of Enterococcus mundtii 6B1_DIV0119.</title>
        <authorList>
            <consortium name="The Broad Institute Genomics Platform"/>
            <consortium name="The Broad Institute Genomic Center for Infectious Diseases"/>
            <person name="Earl A."/>
            <person name="Manson A."/>
            <person name="Schwartman J."/>
            <person name="Gilmore M."/>
            <person name="Abouelleil A."/>
            <person name="Cao P."/>
            <person name="Chapman S."/>
            <person name="Cusick C."/>
            <person name="Shea T."/>
            <person name="Young S."/>
            <person name="Neafsey D."/>
            <person name="Nusbaum C."/>
            <person name="Birren B."/>
        </authorList>
    </citation>
    <scope>NUCLEOTIDE SEQUENCE [LARGE SCALE GENOMIC DNA]</scope>
    <source>
        <strain evidence="8 9">6B1_DIV0119</strain>
    </source>
</reference>
<keyword evidence="4" id="KW-0233">DNA recombination</keyword>
<dbReference type="InterPro" id="IPR028259">
    <property type="entry name" value="AP2-like_int_N"/>
</dbReference>
<evidence type="ECO:0000313" key="8">
    <source>
        <dbReference type="EMBL" id="OTP27773.1"/>
    </source>
</evidence>
<dbReference type="PANTHER" id="PTHR30629">
    <property type="entry name" value="PROPHAGE INTEGRASE"/>
    <property type="match status" value="1"/>
</dbReference>
<dbReference type="CDD" id="cd01189">
    <property type="entry name" value="INT_ICEBs1_C_like"/>
    <property type="match status" value="1"/>
</dbReference>
<proteinExistence type="inferred from homology"/>
<dbReference type="PROSITE" id="PS51898">
    <property type="entry name" value="TYR_RECOMBINASE"/>
    <property type="match status" value="1"/>
</dbReference>
<sequence length="379" mass="44034">MATFEQYKKNNGTKAWKFKTYLGIDPKTGKQVHTTRRGFRTQKEAKIALTALQTEFDQQSLKKDKPKTYREVYESWMQEYEKTVAGSTLLKTERIFNNHILKELGDRYISEITPLEMQDIMNKWAEKFSTANKMMNYTGLVFKYAVRFGYIQMNPVNSIMKPRPKKTKKQTEYFYDKTHLKLFLHVLDQSSNVKAQAFFRLLAMTGMRKQEASALFWKDLNTQLKTININKAITRTASGLEIDKTKTVGSTRIISIDDGTINKLLEWKETQEPTSDDFLIFNNQNGGPHSLISLDTPRKWLIATQDEMDRIAQKKIPRITTHGFRHTHVSLLVEMGATLKEIQDRLGHDDIQTTMDTYAHVSKSAREQLANQFNTFIDF</sequence>
<dbReference type="InterPro" id="IPR002104">
    <property type="entry name" value="Integrase_catalytic"/>
</dbReference>
<dbReference type="InterPro" id="IPR013762">
    <property type="entry name" value="Integrase-like_cat_sf"/>
</dbReference>
<dbReference type="InterPro" id="IPR004107">
    <property type="entry name" value="Integrase_SAM-like_N"/>
</dbReference>
<dbReference type="GO" id="GO:0006310">
    <property type="term" value="P:DNA recombination"/>
    <property type="evidence" value="ECO:0007669"/>
    <property type="project" value="UniProtKB-KW"/>
</dbReference>
<evidence type="ECO:0000256" key="5">
    <source>
        <dbReference type="PROSITE-ProRule" id="PRU01248"/>
    </source>
</evidence>
<dbReference type="InterPro" id="IPR011010">
    <property type="entry name" value="DNA_brk_join_enz"/>
</dbReference>
<gene>
    <name evidence="8" type="ORF">A5802_001509</name>
</gene>
<dbReference type="AlphaFoldDB" id="A0A242L0Q1"/>
<evidence type="ECO:0000259" key="6">
    <source>
        <dbReference type="PROSITE" id="PS51898"/>
    </source>
</evidence>
<protein>
    <recommendedName>
        <fullName evidence="10">Site-specific integrase</fullName>
    </recommendedName>
</protein>
<dbReference type="Pfam" id="PF00589">
    <property type="entry name" value="Phage_integrase"/>
    <property type="match status" value="1"/>
</dbReference>
<dbReference type="PANTHER" id="PTHR30629:SF2">
    <property type="entry name" value="PROPHAGE INTEGRASE INTS-RELATED"/>
    <property type="match status" value="1"/>
</dbReference>
<dbReference type="Pfam" id="PF14657">
    <property type="entry name" value="Arm-DNA-bind_4"/>
    <property type="match status" value="1"/>
</dbReference>
<dbReference type="InterPro" id="IPR010998">
    <property type="entry name" value="Integrase_recombinase_N"/>
</dbReference>
<evidence type="ECO:0000256" key="2">
    <source>
        <dbReference type="ARBA" id="ARBA00022908"/>
    </source>
</evidence>
<keyword evidence="3 5" id="KW-0238">DNA-binding</keyword>
<evidence type="ECO:0000256" key="4">
    <source>
        <dbReference type="ARBA" id="ARBA00023172"/>
    </source>
</evidence>
<keyword evidence="2" id="KW-0229">DNA integration</keyword>
<dbReference type="Pfam" id="PF14659">
    <property type="entry name" value="Phage_int_SAM_3"/>
    <property type="match status" value="1"/>
</dbReference>
<evidence type="ECO:0000256" key="3">
    <source>
        <dbReference type="ARBA" id="ARBA00023125"/>
    </source>
</evidence>
<feature type="domain" description="Tyr recombinase" evidence="6">
    <location>
        <begin position="169"/>
        <end position="374"/>
    </location>
</feature>
<dbReference type="SUPFAM" id="SSF56349">
    <property type="entry name" value="DNA breaking-rejoining enzymes"/>
    <property type="match status" value="1"/>
</dbReference>
<evidence type="ECO:0000313" key="9">
    <source>
        <dbReference type="Proteomes" id="UP000195024"/>
    </source>
</evidence>
<dbReference type="InterPro" id="IPR044068">
    <property type="entry name" value="CB"/>
</dbReference>
<dbReference type="PROSITE" id="PS51900">
    <property type="entry name" value="CB"/>
    <property type="match status" value="1"/>
</dbReference>
<dbReference type="GO" id="GO:0003677">
    <property type="term" value="F:DNA binding"/>
    <property type="evidence" value="ECO:0007669"/>
    <property type="project" value="UniProtKB-UniRule"/>
</dbReference>
<evidence type="ECO:0008006" key="10">
    <source>
        <dbReference type="Google" id="ProtNLM"/>
    </source>
</evidence>
<evidence type="ECO:0000259" key="7">
    <source>
        <dbReference type="PROSITE" id="PS51900"/>
    </source>
</evidence>